<dbReference type="GO" id="GO:0005634">
    <property type="term" value="C:nucleus"/>
    <property type="evidence" value="ECO:0007669"/>
    <property type="project" value="UniProtKB-SubCell"/>
</dbReference>
<evidence type="ECO:0000256" key="3">
    <source>
        <dbReference type="ARBA" id="ARBA00023015"/>
    </source>
</evidence>
<feature type="compositionally biased region" description="Basic and acidic residues" evidence="7">
    <location>
        <begin position="104"/>
        <end position="117"/>
    </location>
</feature>
<feature type="domain" description="Tudor" evidence="8">
    <location>
        <begin position="388"/>
        <end position="447"/>
    </location>
</feature>
<dbReference type="CDD" id="cd20404">
    <property type="entry name" value="Tudor_Agenet_AtEML-like"/>
    <property type="match status" value="1"/>
</dbReference>
<dbReference type="InterPro" id="IPR002999">
    <property type="entry name" value="Tudor"/>
</dbReference>
<protein>
    <recommendedName>
        <fullName evidence="6">Enhancer of polycomb-like protein</fullName>
    </recommendedName>
</protein>
<feature type="compositionally biased region" description="Polar residues" evidence="7">
    <location>
        <begin position="892"/>
        <end position="912"/>
    </location>
</feature>
<feature type="region of interest" description="Disordered" evidence="7">
    <location>
        <begin position="892"/>
        <end position="917"/>
    </location>
</feature>
<dbReference type="FunFam" id="2.30.30.140:FF:000079">
    <property type="entry name" value="Enhancer of polycomb-like transcription factor protein"/>
    <property type="match status" value="1"/>
</dbReference>
<dbReference type="InterPro" id="IPR019542">
    <property type="entry name" value="Enhancer_polycomb-like_N"/>
</dbReference>
<dbReference type="Gene3D" id="2.30.30.140">
    <property type="match status" value="1"/>
</dbReference>
<comment type="similarity">
    <text evidence="2 6">Belongs to the enhancer of polycomb family.</text>
</comment>
<evidence type="ECO:0000256" key="5">
    <source>
        <dbReference type="ARBA" id="ARBA00023242"/>
    </source>
</evidence>
<evidence type="ECO:0000256" key="7">
    <source>
        <dbReference type="SAM" id="MobiDB-lite"/>
    </source>
</evidence>
<dbReference type="GO" id="GO:0006357">
    <property type="term" value="P:regulation of transcription by RNA polymerase II"/>
    <property type="evidence" value="ECO:0007669"/>
    <property type="project" value="InterPro"/>
</dbReference>
<comment type="subcellular location">
    <subcellularLocation>
        <location evidence="1 6">Nucleus</location>
    </subcellularLocation>
</comment>
<sequence length="1674" mass="190126">MEISVEKAETSDIPKKPRSLDLQSIYVKKSRISDRKSLSRKEVSVLEQESKVSKKKKKLVSTFEEAGEHFSESRKQIRKEVSLSSLEPGPKTKRQRNSSNAPKPKHDFVSCLEKRDVSPSGNDATHNLGGANGNANHLGSDLHSCLLKKTDHTCTSDGSSKSKSYLNKDLIIPKRPRGISKWRKAKDSVSLETSIDNSCQVKTTDVQHNGSSVSGSLNSQVLDDKQKKKIVDFEPNGFHKDDSAPCNSVEDENYIMDGERMAKNRKDNLKLSEQTSLKNDAHMVDDRGHSAVNSQEDDEENLEENAARMLSSRFDPSCTSFSGKRACTADPVKASSFLQSDHDRLMDSQAEACSVDAPSRVLRPRRHNGKSFARKRRHFYEVCSRDMDPYCVVKQRIRVFWPLDKNWYFGLVKDYDPVTRLHHVKYDDREEEWINLQNERFKLLLFPSEVSSRLNFGKTSSESNENKTEEVAESVENGYIGSLLESEPIISWLARTTRRVTSSPSSTIKKHLRVRHFKDRSPSFSKPKEHMSTNVLEKRANKLLANCNESGQSCDKNINGISEQKRSIDSKDRKLPYVYYRKRFRNKKEFLEDKEIHDVGHCAPGGSMNTLSVANGTTATEEYNNIFTSTELKEVIFELSLLPQCTLELAFEAESFWLFRSLYILHHGKLVCASPIVQMEIFFIDSILGLRFLLFEGCLKCAVSLFCLIITTVDQHVVKANFNEPEISCLSLGLRISNLNNSSKNLLFVLNLFSKMESSKWRYLEAKLKRHCRKKALATAEYTCSNDQDLPCSEPFHNSVKSHKRFWRRSESVHRSNLSDSNSNVRYSYEEMDKFFPCSVFFATGSSFSLNLYLKLLVEKGADSRDDIVVSSEKNAGDADVMVADGCSYSNDPSKQASVKHTSLGPSLSQSAGCHARPNIDDLATGNDGDLNRSSDNIVTSEVSVIENAIGCTRDVVKSTDDDSVIHFGRSLCEVATPRYADMSYSQYPEQPTLEKPHDGGSSSCINSTNVEVQLPDEAEKHSIEKRLLVSRPTSNLFLEMNEYAGHSPTAPRSLWHRNRHTSLSRTFIQRPKLGSEDLVANGFSSGYKRPRSQVSYSHSGSYEHAAKHRSNHQKVQPHKKVKTLIANVSSESSSNPQSFLDSLTCNANVLVTHGDKCWREFGAKVQLDCDDQKSWRLCVKVSGVTKYVYKPHHVLQPGTANRYTHAMMWKGGKEWTLEFTDRNHWYFFKQMHEECYNQNIRAASVKNIPIPGVRLLSDGDDGCVEVPFMRSSSKYFRQIGTEVDLALDPSCILYDMDSEDEEWLSSMRVSMNAIDSMMPEVTEDTFERVMDMLEKLAYTQQCEELTDDDIETYLDDVGPAEFIKFIYEHWKQKRKRKGLPLIRQFQPPLWERYQQQVKEWESNMSRMPFQCEGWPAKEYSTKKPPMFAFCLRPRGLEIPNRGSKQRSHKKLMFTGHHNALMREQDGFHTFGRKMDVISVGDAAVSSYESSDSYHGFQSRSTFSPRDTASTESLFTYDGSERCPDPRFYRSTSKKFDAFLSPRDPQGTPFSSSQRSNRNGDAFLSPRDPHGTPFSSNQRSNRNGINRWNSEFSEWSSSKQAPSTAFQRHYADVDDLRLRDATTAAQHASNMAKLKREKAQWLLHKADLALHRATVALITAEAIKSSEKDSVGDG</sequence>
<feature type="region of interest" description="Disordered" evidence="7">
    <location>
        <begin position="31"/>
        <end position="132"/>
    </location>
</feature>
<evidence type="ECO:0000256" key="2">
    <source>
        <dbReference type="ARBA" id="ARBA00008035"/>
    </source>
</evidence>
<evidence type="ECO:0000313" key="10">
    <source>
        <dbReference type="Proteomes" id="UP001327560"/>
    </source>
</evidence>
<dbReference type="Proteomes" id="UP001327560">
    <property type="component" value="Chromosome 5"/>
</dbReference>
<evidence type="ECO:0000256" key="4">
    <source>
        <dbReference type="ARBA" id="ARBA00023163"/>
    </source>
</evidence>
<evidence type="ECO:0000256" key="6">
    <source>
        <dbReference type="RuleBase" id="RU361124"/>
    </source>
</evidence>
<keyword evidence="4 6" id="KW-0804">Transcription</keyword>
<evidence type="ECO:0000313" key="9">
    <source>
        <dbReference type="EMBL" id="WOL09027.1"/>
    </source>
</evidence>
<name>A0AAQ3KI35_9LILI</name>
<dbReference type="SMART" id="SM00333">
    <property type="entry name" value="TUDOR"/>
    <property type="match status" value="1"/>
</dbReference>
<feature type="compositionally biased region" description="Polar residues" evidence="7">
    <location>
        <begin position="1573"/>
        <end position="1585"/>
    </location>
</feature>
<dbReference type="EMBL" id="CP136894">
    <property type="protein sequence ID" value="WOL09027.1"/>
    <property type="molecule type" value="Genomic_DNA"/>
</dbReference>
<feature type="compositionally biased region" description="Basic and acidic residues" evidence="7">
    <location>
        <begin position="66"/>
        <end position="81"/>
    </location>
</feature>
<gene>
    <name evidence="9" type="ORF">Cni_G17780</name>
</gene>
<reference evidence="9 10" key="1">
    <citation type="submission" date="2023-10" db="EMBL/GenBank/DDBJ databases">
        <title>Chromosome-scale genome assembly provides insights into flower coloration mechanisms of Canna indica.</title>
        <authorList>
            <person name="Li C."/>
        </authorList>
    </citation>
    <scope>NUCLEOTIDE SEQUENCE [LARGE SCALE GENOMIC DNA]</scope>
    <source>
        <tissue evidence="9">Flower</tissue>
    </source>
</reference>
<evidence type="ECO:0000256" key="1">
    <source>
        <dbReference type="ARBA" id="ARBA00004123"/>
    </source>
</evidence>
<evidence type="ECO:0000259" key="8">
    <source>
        <dbReference type="SMART" id="SM00333"/>
    </source>
</evidence>
<keyword evidence="3 6" id="KW-0805">Transcription regulation</keyword>
<dbReference type="GO" id="GO:0035267">
    <property type="term" value="C:NuA4 histone acetyltransferase complex"/>
    <property type="evidence" value="ECO:0007669"/>
    <property type="project" value="InterPro"/>
</dbReference>
<keyword evidence="5 6" id="KW-0539">Nucleus</keyword>
<feature type="region of interest" description="Disordered" evidence="7">
    <location>
        <begin position="1536"/>
        <end position="1585"/>
    </location>
</feature>
<organism evidence="9 10">
    <name type="scientific">Canna indica</name>
    <name type="common">Indian-shot</name>
    <dbReference type="NCBI Taxonomy" id="4628"/>
    <lineage>
        <taxon>Eukaryota</taxon>
        <taxon>Viridiplantae</taxon>
        <taxon>Streptophyta</taxon>
        <taxon>Embryophyta</taxon>
        <taxon>Tracheophyta</taxon>
        <taxon>Spermatophyta</taxon>
        <taxon>Magnoliopsida</taxon>
        <taxon>Liliopsida</taxon>
        <taxon>Zingiberales</taxon>
        <taxon>Cannaceae</taxon>
        <taxon>Canna</taxon>
    </lineage>
</organism>
<accession>A0AAQ3KI35</accession>
<proteinExistence type="inferred from homology"/>
<dbReference type="PANTHER" id="PTHR14898">
    <property type="entry name" value="ENHANCER OF POLYCOMB"/>
    <property type="match status" value="1"/>
</dbReference>
<dbReference type="Pfam" id="PF10513">
    <property type="entry name" value="EPL1"/>
    <property type="match status" value="1"/>
</dbReference>
<dbReference type="InterPro" id="IPR024943">
    <property type="entry name" value="Enhancer_polycomb"/>
</dbReference>
<keyword evidence="10" id="KW-1185">Reference proteome</keyword>
<feature type="compositionally biased region" description="Polar residues" evidence="7">
    <location>
        <begin position="1548"/>
        <end position="1559"/>
    </location>
</feature>
<feature type="compositionally biased region" description="Basic and acidic residues" evidence="7">
    <location>
        <begin position="31"/>
        <end position="52"/>
    </location>
</feature>